<keyword evidence="3" id="KW-1185">Reference proteome</keyword>
<evidence type="ECO:0000313" key="3">
    <source>
        <dbReference type="Proteomes" id="UP000198802"/>
    </source>
</evidence>
<name>A0A0S4QX74_9ACTN</name>
<dbReference type="Proteomes" id="UP000198802">
    <property type="component" value="Unassembled WGS sequence"/>
</dbReference>
<dbReference type="Gene3D" id="3.30.1050.10">
    <property type="entry name" value="SCP2 sterol-binding domain"/>
    <property type="match status" value="1"/>
</dbReference>
<dbReference type="SUPFAM" id="SSF55718">
    <property type="entry name" value="SCP-like"/>
    <property type="match status" value="1"/>
</dbReference>
<dbReference type="EMBL" id="FAOZ01000035">
    <property type="protein sequence ID" value="CUU60135.1"/>
    <property type="molecule type" value="Genomic_DNA"/>
</dbReference>
<organism evidence="2 3">
    <name type="scientific">Parafrankia irregularis</name>
    <dbReference type="NCBI Taxonomy" id="795642"/>
    <lineage>
        <taxon>Bacteria</taxon>
        <taxon>Bacillati</taxon>
        <taxon>Actinomycetota</taxon>
        <taxon>Actinomycetes</taxon>
        <taxon>Frankiales</taxon>
        <taxon>Frankiaceae</taxon>
        <taxon>Parafrankia</taxon>
    </lineage>
</organism>
<dbReference type="Pfam" id="PF14864">
    <property type="entry name" value="Alkyl_sulf_C"/>
    <property type="match status" value="1"/>
</dbReference>
<evidence type="ECO:0000313" key="2">
    <source>
        <dbReference type="EMBL" id="CUU60135.1"/>
    </source>
</evidence>
<accession>A0A0S4QX74</accession>
<protein>
    <submittedName>
        <fullName evidence="2">SCP-2 sterol transfer family protein</fullName>
    </submittedName>
</protein>
<dbReference type="RefSeq" id="WP_091284696.1">
    <property type="nucleotide sequence ID" value="NZ_FAOZ01000035.1"/>
</dbReference>
<sequence>MADRLQCEAALRDLASRLDLLAQSNRAARTPDRVIVCRIPDLETTFSGHLRGGCLHDIGEGERPGAQITLTLSSDDLLAVTSGTLSVTSAWASGRLKVDASVRDLLRVRALL</sequence>
<evidence type="ECO:0000259" key="1">
    <source>
        <dbReference type="Pfam" id="PF14864"/>
    </source>
</evidence>
<dbReference type="AlphaFoldDB" id="A0A0S4QX74"/>
<proteinExistence type="predicted"/>
<dbReference type="InterPro" id="IPR036527">
    <property type="entry name" value="SCP2_sterol-bd_dom_sf"/>
</dbReference>
<feature type="domain" description="Alkyl sulfatase C-terminal" evidence="1">
    <location>
        <begin position="25"/>
        <end position="111"/>
    </location>
</feature>
<dbReference type="InterPro" id="IPR029229">
    <property type="entry name" value="Alkyl_sulf_C"/>
</dbReference>
<reference evidence="3" key="1">
    <citation type="submission" date="2015-11" db="EMBL/GenBank/DDBJ databases">
        <authorList>
            <person name="Varghese N."/>
        </authorList>
    </citation>
    <scope>NUCLEOTIDE SEQUENCE [LARGE SCALE GENOMIC DNA]</scope>
    <source>
        <strain evidence="3">DSM 45899</strain>
    </source>
</reference>
<gene>
    <name evidence="2" type="ORF">Ga0074812_13577</name>
</gene>